<feature type="signal peptide" evidence="3">
    <location>
        <begin position="1"/>
        <end position="25"/>
    </location>
</feature>
<keyword evidence="3" id="KW-0732">Signal</keyword>
<dbReference type="Proteomes" id="UP000027778">
    <property type="component" value="Unassembled WGS sequence"/>
</dbReference>
<accession>A0A073K6K5</accession>
<dbReference type="AlphaFoldDB" id="A0A073K6K5"/>
<keyword evidence="2" id="KW-0472">Membrane</keyword>
<protein>
    <submittedName>
        <fullName evidence="4">Uncharacterized protein</fullName>
    </submittedName>
</protein>
<keyword evidence="2" id="KW-1133">Transmembrane helix</keyword>
<evidence type="ECO:0000256" key="1">
    <source>
        <dbReference type="SAM" id="MobiDB-lite"/>
    </source>
</evidence>
<feature type="transmembrane region" description="Helical" evidence="2">
    <location>
        <begin position="397"/>
        <end position="417"/>
    </location>
</feature>
<feature type="chain" id="PRO_5001692447" evidence="3">
    <location>
        <begin position="26"/>
        <end position="715"/>
    </location>
</feature>
<dbReference type="RefSeq" id="WP_051725926.1">
    <property type="nucleotide sequence ID" value="NZ_JOTM01000039.1"/>
</dbReference>
<keyword evidence="2" id="KW-0812">Transmembrane</keyword>
<gene>
    <name evidence="4" type="ORF">BAGA_21085</name>
</gene>
<evidence type="ECO:0000313" key="5">
    <source>
        <dbReference type="Proteomes" id="UP000027778"/>
    </source>
</evidence>
<feature type="region of interest" description="Disordered" evidence="1">
    <location>
        <begin position="485"/>
        <end position="519"/>
    </location>
</feature>
<dbReference type="InterPro" id="IPR058112">
    <property type="entry name" value="CD3337_EF1877-like"/>
</dbReference>
<keyword evidence="5" id="KW-1185">Reference proteome</keyword>
<name>A0A073K6K5_9BACI</name>
<sequence>MKRIGAIVLLCLFTILSFNSNVAHAEEDTISNHLFEGHTDGLYKDSHYQIDTAPSKDDDKGFFSKAWGYMFGDDSIGKDIQRKIYSVTQWGVDLAFQFSLLLVKGVLFVVDQSLRLDIIDNVADKLGTAMQNIAGVEHNGFKSGGLLPSIISLTCALSAFYAAYIFFVKRQPLTGFSEIVKTVLVIAVIVTFISNVSTFLRSANTVSSEISIQILTKATGTVAGDPGRSKEDAIFAVKKQIWTLLTERPYLFMQYGKDSKEGIGEDRVNKLLKTPPGEDRVKIIEQEIKDKNVMMKLDSVGERLIFTIVYYVVNTFTGIPIILLCLLTIAFQLWFMVMSIIAPICMAVALLPGQRRVLFSWATEWIRPLALKIIMSVLLVIVFTISELIYTLPESGAAGYVSTMLLQIVVFVLCYLFRDRLVAAFSASKAAYRMATDVSLMSERAVDYGRGFINDKFGSNSRRYGEDEEDYVTISTNDPEALAAATGSENMESDKDKPELETTELEQMPDSEELQGTDSKELEIMEEEQELEEGKPLEDVAAINKGQLMSLEDEVENEGIEELPLAAGDNVSIPRKLRKNEPQIAILQEDSSQDDVPATNDLPDVATTGTTEQIDDVTVTPVENEIPGQEAAAGQIETPIAPVTPIENEIPGQEVAAGPMSTPVTPVAPIENEVPNSEVAAGPMSTPVTPVAPIENEVSNSEVAAGPMSTPVTPV</sequence>
<feature type="non-terminal residue" evidence="4">
    <location>
        <position position="715"/>
    </location>
</feature>
<feature type="compositionally biased region" description="Acidic residues" evidence="1">
    <location>
        <begin position="501"/>
        <end position="515"/>
    </location>
</feature>
<evidence type="ECO:0000256" key="3">
    <source>
        <dbReference type="SAM" id="SignalP"/>
    </source>
</evidence>
<dbReference type="EMBL" id="JOTM01000039">
    <property type="protein sequence ID" value="KEK22171.1"/>
    <property type="molecule type" value="Genomic_DNA"/>
</dbReference>
<reference evidence="4 5" key="1">
    <citation type="submission" date="2014-06" db="EMBL/GenBank/DDBJ databases">
        <title>Draft genome sequence of Bacillus gaemokensis JCM 15801 (MCCC 1A00707).</title>
        <authorList>
            <person name="Lai Q."/>
            <person name="Liu Y."/>
            <person name="Shao Z."/>
        </authorList>
    </citation>
    <scope>NUCLEOTIDE SEQUENCE [LARGE SCALE GENOMIC DNA]</scope>
    <source>
        <strain evidence="4 5">JCM 15801</strain>
    </source>
</reference>
<dbReference type="NCBIfam" id="NF046089">
    <property type="entry name" value="CD3337_EF1877"/>
    <property type="match status" value="1"/>
</dbReference>
<feature type="transmembrane region" description="Helical" evidence="2">
    <location>
        <begin position="146"/>
        <end position="167"/>
    </location>
</feature>
<feature type="transmembrane region" description="Helical" evidence="2">
    <location>
        <begin position="304"/>
        <end position="329"/>
    </location>
</feature>
<dbReference type="eggNOG" id="COG5183">
    <property type="taxonomic scope" value="Bacteria"/>
</dbReference>
<feature type="transmembrane region" description="Helical" evidence="2">
    <location>
        <begin position="335"/>
        <end position="353"/>
    </location>
</feature>
<feature type="region of interest" description="Disordered" evidence="1">
    <location>
        <begin position="588"/>
        <end position="620"/>
    </location>
</feature>
<organism evidence="4 5">
    <name type="scientific">Bacillus gaemokensis</name>
    <dbReference type="NCBI Taxonomy" id="574375"/>
    <lineage>
        <taxon>Bacteria</taxon>
        <taxon>Bacillati</taxon>
        <taxon>Bacillota</taxon>
        <taxon>Bacilli</taxon>
        <taxon>Bacillales</taxon>
        <taxon>Bacillaceae</taxon>
        <taxon>Bacillus</taxon>
        <taxon>Bacillus cereus group</taxon>
    </lineage>
</organism>
<evidence type="ECO:0000313" key="4">
    <source>
        <dbReference type="EMBL" id="KEK22171.1"/>
    </source>
</evidence>
<dbReference type="STRING" id="574375.AZF08_26400"/>
<proteinExistence type="predicted"/>
<feature type="transmembrane region" description="Helical" evidence="2">
    <location>
        <begin position="365"/>
        <end position="385"/>
    </location>
</feature>
<feature type="transmembrane region" description="Helical" evidence="2">
    <location>
        <begin position="179"/>
        <end position="200"/>
    </location>
</feature>
<comment type="caution">
    <text evidence="4">The sequence shown here is derived from an EMBL/GenBank/DDBJ whole genome shotgun (WGS) entry which is preliminary data.</text>
</comment>
<evidence type="ECO:0000256" key="2">
    <source>
        <dbReference type="SAM" id="Phobius"/>
    </source>
</evidence>